<proteinExistence type="predicted"/>
<dbReference type="Gene3D" id="3.30.200.20">
    <property type="entry name" value="Phosphorylase Kinase, domain 1"/>
    <property type="match status" value="1"/>
</dbReference>
<keyword evidence="4" id="KW-0597">Phosphoprotein</keyword>
<evidence type="ECO:0000256" key="13">
    <source>
        <dbReference type="ARBA" id="ARBA00022989"/>
    </source>
</evidence>
<dbReference type="InterPro" id="IPR032675">
    <property type="entry name" value="LRR_dom_sf"/>
</dbReference>
<protein>
    <recommendedName>
        <fullName evidence="2">non-specific serine/threonine protein kinase</fullName>
        <ecNumber evidence="2">2.7.11.1</ecNumber>
    </recommendedName>
</protein>
<dbReference type="Gene3D" id="3.80.10.10">
    <property type="entry name" value="Ribonuclease Inhibitor"/>
    <property type="match status" value="1"/>
</dbReference>
<keyword evidence="15" id="KW-0675">Receptor</keyword>
<dbReference type="Pfam" id="PF00560">
    <property type="entry name" value="LRR_1"/>
    <property type="match status" value="5"/>
</dbReference>
<dbReference type="Pfam" id="PF00069">
    <property type="entry name" value="Pkinase"/>
    <property type="match status" value="1"/>
</dbReference>
<evidence type="ECO:0000256" key="3">
    <source>
        <dbReference type="ARBA" id="ARBA00022527"/>
    </source>
</evidence>
<evidence type="ECO:0000256" key="16">
    <source>
        <dbReference type="ARBA" id="ARBA00023180"/>
    </source>
</evidence>
<sequence length="579" mass="63749">MYSPLWVVDFSENQLSGKIPPSICNQSNLILLNLGSNRIFGEIPPGVLTCKPLQQLRVVGNRLTGRFPTDLCKLVNLSAIELDQNRFSGPLPAKIEICQKLQRLHLAANRFSSSLPKEISKLSNLVTFNVSSNSLTGPIPSEISNCKMLQRLDLSRNSFVGHLPCELGSLHQLEILRLNDNRLSGNIPYTIGNLTHLTELQMGGNLFSGSIPPQLGSLSSLQIAMNLSYNDFSGEIPPELGNLYLLMYLSLNNNHLSGEIPTTFENLSSLLGCNFSYNNLTGPLPLTPLFQNMTLTSFLGDKGLCGGHLRSCDSNLSSWSNLSPLRSGSARRRRIIVILSSVVGGVSLFLIAIVVHFLRQNPVEATKPSYVRDKEPFFEESDIYFVPKERFTVKDILEATKGFHESYIIGKGACGTVYKAVMPSGKTIAVKKLGSNREGGNNNNTDNSFRAEILTLGKIRHRNIVRLYSFCYHQSSNSNLLLYEYMSRGSLGEILHGGKSYGLDWPTRFGIALGAAEGLAYLHHDCKPRIIHRDIKSNNILLDENFEAHVGDFGLAKVIDMPVSKSVSAVAGSYGYIAP</sequence>
<evidence type="ECO:0000256" key="15">
    <source>
        <dbReference type="ARBA" id="ARBA00023170"/>
    </source>
</evidence>
<dbReference type="GO" id="GO:0005524">
    <property type="term" value="F:ATP binding"/>
    <property type="evidence" value="ECO:0007669"/>
    <property type="project" value="UniProtKB-KW"/>
</dbReference>
<dbReference type="InterPro" id="IPR011009">
    <property type="entry name" value="Kinase-like_dom_sf"/>
</dbReference>
<name>A0A8S9QRA1_BRACR</name>
<dbReference type="InterPro" id="IPR000719">
    <property type="entry name" value="Prot_kinase_dom"/>
</dbReference>
<dbReference type="Pfam" id="PF13855">
    <property type="entry name" value="LRR_8"/>
    <property type="match status" value="1"/>
</dbReference>
<dbReference type="AlphaFoldDB" id="A0A8S9QRA1"/>
<keyword evidence="8" id="KW-0732">Signal</keyword>
<organism evidence="21 22">
    <name type="scientific">Brassica cretica</name>
    <name type="common">Mustard</name>
    <dbReference type="NCBI Taxonomy" id="69181"/>
    <lineage>
        <taxon>Eukaryota</taxon>
        <taxon>Viridiplantae</taxon>
        <taxon>Streptophyta</taxon>
        <taxon>Embryophyta</taxon>
        <taxon>Tracheophyta</taxon>
        <taxon>Spermatophyta</taxon>
        <taxon>Magnoliopsida</taxon>
        <taxon>eudicotyledons</taxon>
        <taxon>Gunneridae</taxon>
        <taxon>Pentapetalae</taxon>
        <taxon>rosids</taxon>
        <taxon>malvids</taxon>
        <taxon>Brassicales</taxon>
        <taxon>Brassicaceae</taxon>
        <taxon>Brassiceae</taxon>
        <taxon>Brassica</taxon>
    </lineage>
</organism>
<evidence type="ECO:0000256" key="10">
    <source>
        <dbReference type="ARBA" id="ARBA00022741"/>
    </source>
</evidence>
<evidence type="ECO:0000256" key="6">
    <source>
        <dbReference type="ARBA" id="ARBA00022679"/>
    </source>
</evidence>
<dbReference type="SMART" id="SM00220">
    <property type="entry name" value="S_TKc"/>
    <property type="match status" value="1"/>
</dbReference>
<comment type="catalytic activity">
    <reaction evidence="18">
        <text>L-seryl-[protein] + ATP = O-phospho-L-seryl-[protein] + ADP + H(+)</text>
        <dbReference type="Rhea" id="RHEA:17989"/>
        <dbReference type="Rhea" id="RHEA-COMP:9863"/>
        <dbReference type="Rhea" id="RHEA-COMP:11604"/>
        <dbReference type="ChEBI" id="CHEBI:15378"/>
        <dbReference type="ChEBI" id="CHEBI:29999"/>
        <dbReference type="ChEBI" id="CHEBI:30616"/>
        <dbReference type="ChEBI" id="CHEBI:83421"/>
        <dbReference type="ChEBI" id="CHEBI:456216"/>
        <dbReference type="EC" id="2.7.11.1"/>
    </reaction>
</comment>
<dbReference type="GO" id="GO:0004674">
    <property type="term" value="F:protein serine/threonine kinase activity"/>
    <property type="evidence" value="ECO:0007669"/>
    <property type="project" value="UniProtKB-KW"/>
</dbReference>
<dbReference type="SUPFAM" id="SSF56112">
    <property type="entry name" value="Protein kinase-like (PK-like)"/>
    <property type="match status" value="1"/>
</dbReference>
<evidence type="ECO:0000256" key="9">
    <source>
        <dbReference type="ARBA" id="ARBA00022737"/>
    </source>
</evidence>
<dbReference type="FunFam" id="3.30.200.20:FF:000309">
    <property type="entry name" value="Leucine-rich repeat receptor protein kinase MSP1"/>
    <property type="match status" value="1"/>
</dbReference>
<keyword evidence="5" id="KW-0433">Leucine-rich repeat</keyword>
<keyword evidence="6" id="KW-0808">Transferase</keyword>
<dbReference type="InterPro" id="IPR051716">
    <property type="entry name" value="Plant_RL_S/T_kinase"/>
</dbReference>
<evidence type="ECO:0000256" key="14">
    <source>
        <dbReference type="ARBA" id="ARBA00023136"/>
    </source>
</evidence>
<dbReference type="PROSITE" id="PS50011">
    <property type="entry name" value="PROTEIN_KINASE_DOM"/>
    <property type="match status" value="1"/>
</dbReference>
<evidence type="ECO:0000256" key="7">
    <source>
        <dbReference type="ARBA" id="ARBA00022692"/>
    </source>
</evidence>
<evidence type="ECO:0000256" key="4">
    <source>
        <dbReference type="ARBA" id="ARBA00022553"/>
    </source>
</evidence>
<comment type="subcellular location">
    <subcellularLocation>
        <location evidence="1">Membrane</location>
        <topology evidence="1">Single-pass type I membrane protein</topology>
    </subcellularLocation>
</comment>
<dbReference type="FunFam" id="3.80.10.10:FF:000177">
    <property type="entry name" value="Leucine-rich repeat receptor-like serine/threonine-protein kinase At1g17230"/>
    <property type="match status" value="1"/>
</dbReference>
<evidence type="ECO:0000256" key="17">
    <source>
        <dbReference type="ARBA" id="ARBA00047899"/>
    </source>
</evidence>
<dbReference type="FunFam" id="1.10.510.10:FF:001424">
    <property type="entry name" value="Protein kinase superfamily protein"/>
    <property type="match status" value="1"/>
</dbReference>
<feature type="domain" description="Protein kinase" evidence="20">
    <location>
        <begin position="403"/>
        <end position="579"/>
    </location>
</feature>
<evidence type="ECO:0000256" key="5">
    <source>
        <dbReference type="ARBA" id="ARBA00022614"/>
    </source>
</evidence>
<evidence type="ECO:0000256" key="8">
    <source>
        <dbReference type="ARBA" id="ARBA00022729"/>
    </source>
</evidence>
<evidence type="ECO:0000256" key="12">
    <source>
        <dbReference type="ARBA" id="ARBA00022840"/>
    </source>
</evidence>
<dbReference type="SUPFAM" id="SSF52058">
    <property type="entry name" value="L domain-like"/>
    <property type="match status" value="1"/>
</dbReference>
<dbReference type="EMBL" id="QGKX02000996">
    <property type="protein sequence ID" value="KAF3553748.1"/>
    <property type="molecule type" value="Genomic_DNA"/>
</dbReference>
<dbReference type="InterPro" id="IPR008271">
    <property type="entry name" value="Ser/Thr_kinase_AS"/>
</dbReference>
<dbReference type="Proteomes" id="UP000712600">
    <property type="component" value="Unassembled WGS sequence"/>
</dbReference>
<dbReference type="PANTHER" id="PTHR48053">
    <property type="entry name" value="LEUCINE RICH REPEAT FAMILY PROTEIN, EXPRESSED"/>
    <property type="match status" value="1"/>
</dbReference>
<keyword evidence="12" id="KW-0067">ATP-binding</keyword>
<evidence type="ECO:0000313" key="22">
    <source>
        <dbReference type="Proteomes" id="UP000712600"/>
    </source>
</evidence>
<dbReference type="Gene3D" id="1.10.510.10">
    <property type="entry name" value="Transferase(Phosphotransferase) domain 1"/>
    <property type="match status" value="1"/>
</dbReference>
<evidence type="ECO:0000259" key="20">
    <source>
        <dbReference type="PROSITE" id="PS50011"/>
    </source>
</evidence>
<dbReference type="PANTHER" id="PTHR48053:SF160">
    <property type="entry name" value="PROTEIN KINASE DOMAIN-CONTAINING PROTEIN"/>
    <property type="match status" value="1"/>
</dbReference>
<accession>A0A8S9QRA1</accession>
<evidence type="ECO:0000313" key="21">
    <source>
        <dbReference type="EMBL" id="KAF3553748.1"/>
    </source>
</evidence>
<evidence type="ECO:0000256" key="1">
    <source>
        <dbReference type="ARBA" id="ARBA00004479"/>
    </source>
</evidence>
<keyword evidence="3" id="KW-0723">Serine/threonine-protein kinase</keyword>
<evidence type="ECO:0000256" key="18">
    <source>
        <dbReference type="ARBA" id="ARBA00048679"/>
    </source>
</evidence>
<evidence type="ECO:0000256" key="2">
    <source>
        <dbReference type="ARBA" id="ARBA00012513"/>
    </source>
</evidence>
<keyword evidence="10" id="KW-0547">Nucleotide-binding</keyword>
<dbReference type="PROSITE" id="PS00108">
    <property type="entry name" value="PROTEIN_KINASE_ST"/>
    <property type="match status" value="1"/>
</dbReference>
<dbReference type="EC" id="2.7.11.1" evidence="2"/>
<keyword evidence="7 19" id="KW-0812">Transmembrane</keyword>
<feature type="transmembrane region" description="Helical" evidence="19">
    <location>
        <begin position="335"/>
        <end position="358"/>
    </location>
</feature>
<dbReference type="InterPro" id="IPR001611">
    <property type="entry name" value="Leu-rich_rpt"/>
</dbReference>
<reference evidence="21" key="1">
    <citation type="submission" date="2019-12" db="EMBL/GenBank/DDBJ databases">
        <title>Genome sequencing and annotation of Brassica cretica.</title>
        <authorList>
            <person name="Studholme D.J."/>
            <person name="Sarris P."/>
        </authorList>
    </citation>
    <scope>NUCLEOTIDE SEQUENCE</scope>
    <source>
        <strain evidence="21">PFS-109/04</strain>
        <tissue evidence="21">Leaf</tissue>
    </source>
</reference>
<keyword evidence="13 19" id="KW-1133">Transmembrane helix</keyword>
<dbReference type="GO" id="GO:0016020">
    <property type="term" value="C:membrane"/>
    <property type="evidence" value="ECO:0007669"/>
    <property type="project" value="UniProtKB-SubCell"/>
</dbReference>
<evidence type="ECO:0000256" key="11">
    <source>
        <dbReference type="ARBA" id="ARBA00022777"/>
    </source>
</evidence>
<keyword evidence="11" id="KW-0418">Kinase</keyword>
<keyword evidence="9" id="KW-0677">Repeat</keyword>
<keyword evidence="14 19" id="KW-0472">Membrane</keyword>
<evidence type="ECO:0000256" key="19">
    <source>
        <dbReference type="SAM" id="Phobius"/>
    </source>
</evidence>
<keyword evidence="16" id="KW-0325">Glycoprotein</keyword>
<comment type="catalytic activity">
    <reaction evidence="17">
        <text>L-threonyl-[protein] + ATP = O-phospho-L-threonyl-[protein] + ADP + H(+)</text>
        <dbReference type="Rhea" id="RHEA:46608"/>
        <dbReference type="Rhea" id="RHEA-COMP:11060"/>
        <dbReference type="Rhea" id="RHEA-COMP:11605"/>
        <dbReference type="ChEBI" id="CHEBI:15378"/>
        <dbReference type="ChEBI" id="CHEBI:30013"/>
        <dbReference type="ChEBI" id="CHEBI:30616"/>
        <dbReference type="ChEBI" id="CHEBI:61977"/>
        <dbReference type="ChEBI" id="CHEBI:456216"/>
        <dbReference type="EC" id="2.7.11.1"/>
    </reaction>
</comment>
<gene>
    <name evidence="21" type="ORF">F2Q69_00017190</name>
</gene>
<comment type="caution">
    <text evidence="21">The sequence shown here is derived from an EMBL/GenBank/DDBJ whole genome shotgun (WGS) entry which is preliminary data.</text>
</comment>
<feature type="non-terminal residue" evidence="21">
    <location>
        <position position="579"/>
    </location>
</feature>